<feature type="transmembrane region" description="Helical" evidence="9">
    <location>
        <begin position="33"/>
        <end position="50"/>
    </location>
</feature>
<feature type="transmembrane region" description="Helical" evidence="9">
    <location>
        <begin position="119"/>
        <end position="136"/>
    </location>
</feature>
<dbReference type="EMBL" id="RQTK01001754">
    <property type="protein sequence ID" value="RUS69264.1"/>
    <property type="molecule type" value="Genomic_DNA"/>
</dbReference>
<comment type="subcellular location">
    <subcellularLocation>
        <location evidence="1">Membrane</location>
        <topology evidence="1">Multi-pass membrane protein</topology>
    </subcellularLocation>
</comment>
<evidence type="ECO:0000256" key="7">
    <source>
        <dbReference type="PIRSR" id="PIRSR608901-1"/>
    </source>
</evidence>
<keyword evidence="7" id="KW-0106">Calcium</keyword>
<dbReference type="GO" id="GO:0046513">
    <property type="term" value="P:ceramide biosynthetic process"/>
    <property type="evidence" value="ECO:0007669"/>
    <property type="project" value="TreeGrafter"/>
</dbReference>
<proteinExistence type="inferred from homology"/>
<dbReference type="InterPro" id="IPR008901">
    <property type="entry name" value="ACER"/>
</dbReference>
<evidence type="ECO:0000256" key="4">
    <source>
        <dbReference type="ARBA" id="ARBA00022801"/>
    </source>
</evidence>
<evidence type="ECO:0000256" key="6">
    <source>
        <dbReference type="ARBA" id="ARBA00023136"/>
    </source>
</evidence>
<dbReference type="GO" id="GO:0016811">
    <property type="term" value="F:hydrolase activity, acting on carbon-nitrogen (but not peptide) bonds, in linear amides"/>
    <property type="evidence" value="ECO:0007669"/>
    <property type="project" value="InterPro"/>
</dbReference>
<feature type="binding site" evidence="7">
    <location>
        <position position="19"/>
    </location>
    <ligand>
        <name>Ca(2+)</name>
        <dbReference type="ChEBI" id="CHEBI:29108"/>
    </ligand>
</feature>
<dbReference type="GO" id="GO:0046872">
    <property type="term" value="F:metal ion binding"/>
    <property type="evidence" value="ECO:0007669"/>
    <property type="project" value="UniProtKB-KW"/>
</dbReference>
<dbReference type="PANTHER" id="PTHR46187">
    <property type="entry name" value="ALKALINE CERAMIDASE 3"/>
    <property type="match status" value="1"/>
</dbReference>
<dbReference type="STRING" id="188477.A0A3S1AQL4"/>
<dbReference type="GO" id="GO:0005789">
    <property type="term" value="C:endoplasmic reticulum membrane"/>
    <property type="evidence" value="ECO:0007669"/>
    <property type="project" value="TreeGrafter"/>
</dbReference>
<evidence type="ECO:0000256" key="8">
    <source>
        <dbReference type="PIRSR" id="PIRSR608901-2"/>
    </source>
</evidence>
<evidence type="ECO:0000256" key="3">
    <source>
        <dbReference type="ARBA" id="ARBA00022692"/>
    </source>
</evidence>
<dbReference type="AlphaFoldDB" id="A0A3S1AQL4"/>
<dbReference type="EC" id="3.5.1.-" evidence="9"/>
<feature type="binding site" evidence="7">
    <location>
        <position position="21"/>
    </location>
    <ligand>
        <name>Ca(2+)</name>
        <dbReference type="ChEBI" id="CHEBI:29108"/>
    </ligand>
</feature>
<feature type="non-terminal residue" evidence="10">
    <location>
        <position position="232"/>
    </location>
</feature>
<comment type="caution">
    <text evidence="10">The sequence shown here is derived from an EMBL/GenBank/DDBJ whole genome shotgun (WGS) entry which is preliminary data.</text>
</comment>
<gene>
    <name evidence="10" type="ORF">EGW08_022978</name>
</gene>
<feature type="binding site" evidence="8">
    <location>
        <position position="220"/>
    </location>
    <ligand>
        <name>Zn(2+)</name>
        <dbReference type="ChEBI" id="CHEBI:29105"/>
        <note>catalytic</note>
    </ligand>
</feature>
<keyword evidence="9" id="KW-0443">Lipid metabolism</keyword>
<keyword evidence="7" id="KW-0479">Metal-binding</keyword>
<feature type="transmembrane region" description="Helical" evidence="9">
    <location>
        <begin position="213"/>
        <end position="231"/>
    </location>
</feature>
<keyword evidence="5 9" id="KW-1133">Transmembrane helix</keyword>
<keyword evidence="6 9" id="KW-0472">Membrane</keyword>
<keyword evidence="3 9" id="KW-0812">Transmembrane</keyword>
<feature type="binding site" evidence="8">
    <location>
        <position position="216"/>
    </location>
    <ligand>
        <name>Zn(2+)</name>
        <dbReference type="ChEBI" id="CHEBI:29105"/>
        <note>catalytic</note>
    </ligand>
</feature>
<keyword evidence="4 9" id="KW-0378">Hydrolase</keyword>
<reference evidence="10 11" key="1">
    <citation type="submission" date="2019-01" db="EMBL/GenBank/DDBJ databases">
        <title>A draft genome assembly of the solar-powered sea slug Elysia chlorotica.</title>
        <authorList>
            <person name="Cai H."/>
            <person name="Li Q."/>
            <person name="Fang X."/>
            <person name="Li J."/>
            <person name="Curtis N.E."/>
            <person name="Altenburger A."/>
            <person name="Shibata T."/>
            <person name="Feng M."/>
            <person name="Maeda T."/>
            <person name="Schwartz J.A."/>
            <person name="Shigenobu S."/>
            <person name="Lundholm N."/>
            <person name="Nishiyama T."/>
            <person name="Yang H."/>
            <person name="Hasebe M."/>
            <person name="Li S."/>
            <person name="Pierce S.K."/>
            <person name="Wang J."/>
        </authorList>
    </citation>
    <scope>NUCLEOTIDE SEQUENCE [LARGE SCALE GENOMIC DNA]</scope>
    <source>
        <strain evidence="10">EC2010</strain>
        <tissue evidence="10">Whole organism of an adult</tissue>
    </source>
</reference>
<sequence length="232" mass="26767">MAPQPVVGFWERHTSTIDWCEENYAVTTYIAEFWNTVSNCVLIIGPLVMLSQALKYNMERRYIFAFLVIPVIGIGSLLFHMTLRYSMQLMDEVPMLWGSTTFIYAGLTVKSEEHDDHTALQFLLYGTCCVISLVYILQPLPLILQVSYAVLNAAVIILSIRMIFTMESVKRLFLIGLLSYMTGFLLWSIDYTYCSHLRYIRETHLARFSGMLFQLHAWWHIFTGTGAYLGLL</sequence>
<feature type="transmembrane region" description="Helical" evidence="9">
    <location>
        <begin position="62"/>
        <end position="83"/>
    </location>
</feature>
<evidence type="ECO:0000256" key="9">
    <source>
        <dbReference type="RuleBase" id="RU364079"/>
    </source>
</evidence>
<feature type="transmembrane region" description="Helical" evidence="9">
    <location>
        <begin position="172"/>
        <end position="193"/>
    </location>
</feature>
<keyword evidence="8" id="KW-0862">Zinc</keyword>
<evidence type="ECO:0000313" key="11">
    <source>
        <dbReference type="Proteomes" id="UP000271974"/>
    </source>
</evidence>
<accession>A0A3S1AQL4</accession>
<organism evidence="10 11">
    <name type="scientific">Elysia chlorotica</name>
    <name type="common">Eastern emerald elysia</name>
    <name type="synonym">Sea slug</name>
    <dbReference type="NCBI Taxonomy" id="188477"/>
    <lineage>
        <taxon>Eukaryota</taxon>
        <taxon>Metazoa</taxon>
        <taxon>Spiralia</taxon>
        <taxon>Lophotrochozoa</taxon>
        <taxon>Mollusca</taxon>
        <taxon>Gastropoda</taxon>
        <taxon>Heterobranchia</taxon>
        <taxon>Euthyneura</taxon>
        <taxon>Panpulmonata</taxon>
        <taxon>Sacoglossa</taxon>
        <taxon>Placobranchoidea</taxon>
        <taxon>Plakobranchidae</taxon>
        <taxon>Elysia</taxon>
    </lineage>
</organism>
<dbReference type="Pfam" id="PF05875">
    <property type="entry name" value="Ceramidase"/>
    <property type="match status" value="1"/>
</dbReference>
<feature type="binding site" evidence="7">
    <location>
        <position position="32"/>
    </location>
    <ligand>
        <name>Ca(2+)</name>
        <dbReference type="ChEBI" id="CHEBI:29108"/>
    </ligand>
</feature>
<comment type="function">
    <text evidence="9">Hydrolyzes the sphingolipid ceramide into sphingosine and free fatty acid.</text>
</comment>
<feature type="transmembrane region" description="Helical" evidence="9">
    <location>
        <begin position="142"/>
        <end position="160"/>
    </location>
</feature>
<evidence type="ECO:0000256" key="2">
    <source>
        <dbReference type="ARBA" id="ARBA00009780"/>
    </source>
</evidence>
<feature type="binding site" evidence="8">
    <location>
        <position position="80"/>
    </location>
    <ligand>
        <name>Zn(2+)</name>
        <dbReference type="ChEBI" id="CHEBI:29105"/>
        <note>catalytic</note>
    </ligand>
</feature>
<dbReference type="OrthoDB" id="187171at2759"/>
<name>A0A3S1AQL4_ELYCH</name>
<feature type="transmembrane region" description="Helical" evidence="9">
    <location>
        <begin position="89"/>
        <end position="107"/>
    </location>
</feature>
<dbReference type="GO" id="GO:0046514">
    <property type="term" value="P:ceramide catabolic process"/>
    <property type="evidence" value="ECO:0007669"/>
    <property type="project" value="TreeGrafter"/>
</dbReference>
<keyword evidence="11" id="KW-1185">Reference proteome</keyword>
<evidence type="ECO:0000313" key="10">
    <source>
        <dbReference type="EMBL" id="RUS69264.1"/>
    </source>
</evidence>
<dbReference type="Proteomes" id="UP000271974">
    <property type="component" value="Unassembled WGS sequence"/>
</dbReference>
<protein>
    <recommendedName>
        <fullName evidence="9">Alkaline ceramidase</fullName>
        <ecNumber evidence="9">3.5.1.-</ecNumber>
    </recommendedName>
</protein>
<evidence type="ECO:0000256" key="1">
    <source>
        <dbReference type="ARBA" id="ARBA00004141"/>
    </source>
</evidence>
<comment type="similarity">
    <text evidence="2 9">Belongs to the alkaline ceramidase family.</text>
</comment>
<dbReference type="PANTHER" id="PTHR46187:SF3">
    <property type="entry name" value="ALKALINE CERAMIDASE 3"/>
    <property type="match status" value="1"/>
</dbReference>
<feature type="binding site" evidence="7">
    <location>
        <position position="23"/>
    </location>
    <ligand>
        <name>Ca(2+)</name>
        <dbReference type="ChEBI" id="CHEBI:29108"/>
    </ligand>
</feature>
<comment type="cofactor">
    <cofactor evidence="8">
        <name>Zn(2+)</name>
        <dbReference type="ChEBI" id="CHEBI:29105"/>
    </cofactor>
</comment>
<evidence type="ECO:0000256" key="5">
    <source>
        <dbReference type="ARBA" id="ARBA00022989"/>
    </source>
</evidence>
<feature type="binding site" evidence="7">
    <location>
        <position position="18"/>
    </location>
    <ligand>
        <name>Ca(2+)</name>
        <dbReference type="ChEBI" id="CHEBI:29108"/>
    </ligand>
</feature>